<dbReference type="Pfam" id="PF18766">
    <property type="entry name" value="SWI2_SNF2"/>
    <property type="match status" value="1"/>
</dbReference>
<comment type="function">
    <text evidence="11">Subunit R is required for both nuclease and ATPase activities, but not for modification.</text>
</comment>
<proteinExistence type="inferred from homology"/>
<dbReference type="GO" id="GO:0004386">
    <property type="term" value="F:helicase activity"/>
    <property type="evidence" value="ECO:0007669"/>
    <property type="project" value="UniProtKB-KW"/>
</dbReference>
<evidence type="ECO:0000256" key="4">
    <source>
        <dbReference type="ARBA" id="ARBA00022722"/>
    </source>
</evidence>
<dbReference type="InterPro" id="IPR027417">
    <property type="entry name" value="P-loop_NTPase"/>
</dbReference>
<dbReference type="InterPro" id="IPR007409">
    <property type="entry name" value="Restrct_endonuc_type1_HsdR_N"/>
</dbReference>
<feature type="compositionally biased region" description="Basic and acidic residues" evidence="12">
    <location>
        <begin position="815"/>
        <end position="828"/>
    </location>
</feature>
<evidence type="ECO:0000256" key="2">
    <source>
        <dbReference type="ARBA" id="ARBA00008598"/>
    </source>
</evidence>
<feature type="region of interest" description="Disordered" evidence="12">
    <location>
        <begin position="813"/>
        <end position="834"/>
    </location>
</feature>
<evidence type="ECO:0000313" key="14">
    <source>
        <dbReference type="EMBL" id="OLU46188.1"/>
    </source>
</evidence>
<sequence length="1064" mass="122822">MIETENQFEKNLIEKLCNSPLSTKEDLKDEFHILKTRNWVYEPKIKTTNQLWDNFKKILERLNQDTLERPLSENEFAQVKRVINELTTPFKAGQFLYGLNGVSQVEVDLDDGRHVFLTVFDQSQIGAGNTVYQVVNQIERPAVIPGKKNRRFDVTLLINGLPIIQIELKKASHDIKEGLNQMQQYADENQFRDIFSTLQILIAMSPNNARYMANTTAERFNTAFAFHWQRRSDNKIIRDWREFTDSFLSIPMAHNMATNYMILDGTQNKETLKVMRPYQVVATEKVINAVKGYDFDYGSGKLGYVWHTTGSGKTITSFKTAWLASKLPNVDKVIFLVDRKALTSQTLENYRAYDPESKEEVTSIQNTKNTSELSHKLKEKNNDIIITSVQKLERLVSRKNFKAPDRNFLFIVDEAHRSTGGGAFEKVQKAFKKSAFIGYTGTPMFDHTNSRYSTKHIFGSLLHAYTIRDAIADKNVLGFKVDFLTTISEKAMKEQYLPAFFRNEHPDWTEEQINEKINNMTEYDMDDKVSKSFYDNNYAHVKEVVRDIMSNWRNRSVDGKYNALLTTRVGGGGASTPMAMMYFREFLRAQKEEPYAYPLKVAVTFSQDASNGDSMLETNKGLDEAIDEYNKQFDTSFDSSTAAEYREDLESRLKKTNSDGKFLDLVIVVDQLLTGFDAPQLNSLYVDRTLRDADLVQAYSRTNRIEDPVDKPYGHVVNYRWPRENEKLMKEALAVYTNKENANKSTGEQGKLLEDDGVLAGDFEKVLKKVQDEIKDIRKMTDNFNEIPPSEKEDEQLLSKLRKYYQGLAKLKQFPPRDDSSDGNKDPESGFDYDNPDALIVKIGMTPEENQRLNTVVVNELKEKIAKKKKISPILIDLKVEYLKDVLVNYDYLTKLLEDLLNQVHEDKKELVAETEKEIYKFANGLEDRTYAKEIFETTRAIKNKDFPPSGSSLKYPFKLTSSYDVIKEAKNDNLQRKLLRFRNKWGITDVVSSQELLNMINNHKYNEKDLDDANQLTNILKEGASTYKELSLDPEIQKMSKIKYRNSLRTAIYELADQMKHPE</sequence>
<dbReference type="STRING" id="1862672.BO225_06830"/>
<dbReference type="CDD" id="cd22332">
    <property type="entry name" value="HsdR_N"/>
    <property type="match status" value="1"/>
</dbReference>
<feature type="domain" description="Helicase ATP-binding" evidence="13">
    <location>
        <begin position="294"/>
        <end position="461"/>
    </location>
</feature>
<protein>
    <recommendedName>
        <fullName evidence="11">Type I restriction enzyme endonuclease subunit</fullName>
        <shortName evidence="11">R protein</shortName>
        <ecNumber evidence="11">3.1.21.3</ecNumber>
    </recommendedName>
    <alternativeName>
        <fullName evidence="11">Type-1 restriction enzyme R protein</fullName>
    </alternativeName>
</protein>
<keyword evidence="9 11" id="KW-0067">ATP-binding</keyword>
<keyword evidence="6 11" id="KW-0680">Restriction system</keyword>
<evidence type="ECO:0000256" key="7">
    <source>
        <dbReference type="ARBA" id="ARBA00022759"/>
    </source>
</evidence>
<dbReference type="RefSeq" id="WP_076341525.1">
    <property type="nucleotide sequence ID" value="NZ_CAPDDE010000006.1"/>
</dbReference>
<dbReference type="InterPro" id="IPR004473">
    <property type="entry name" value="Restrct_endonuc_typeI_HsdR"/>
</dbReference>
<dbReference type="PANTHER" id="PTHR30195:SF16">
    <property type="entry name" value="TYPE I RESTRICTION ENZYME ENDONUCLEASE SUBUNIT"/>
    <property type="match status" value="1"/>
</dbReference>
<keyword evidence="14" id="KW-0347">Helicase</keyword>
<evidence type="ECO:0000256" key="12">
    <source>
        <dbReference type="SAM" id="MobiDB-lite"/>
    </source>
</evidence>
<accession>A0A1U7NM31</accession>
<dbReference type="EC" id="3.1.21.3" evidence="11"/>
<dbReference type="GO" id="GO:0009035">
    <property type="term" value="F:type I site-specific deoxyribonuclease activity"/>
    <property type="evidence" value="ECO:0007669"/>
    <property type="project" value="UniProtKB-EC"/>
</dbReference>
<organism evidence="14 15">
    <name type="scientific">Dubosiella newyorkensis</name>
    <dbReference type="NCBI Taxonomy" id="1862672"/>
    <lineage>
        <taxon>Bacteria</taxon>
        <taxon>Bacillati</taxon>
        <taxon>Bacillota</taxon>
        <taxon>Erysipelotrichia</taxon>
        <taxon>Erysipelotrichales</taxon>
        <taxon>Erysipelotrichaceae</taxon>
        <taxon>Dubosiella</taxon>
    </lineage>
</organism>
<dbReference type="GO" id="GO:0003677">
    <property type="term" value="F:DNA binding"/>
    <property type="evidence" value="ECO:0007669"/>
    <property type="project" value="UniProtKB-KW"/>
</dbReference>
<dbReference type="InterPro" id="IPR022625">
    <property type="entry name" value="TypeI_RM_Rsu_C"/>
</dbReference>
<evidence type="ECO:0000256" key="1">
    <source>
        <dbReference type="ARBA" id="ARBA00000851"/>
    </source>
</evidence>
<dbReference type="GO" id="GO:0009307">
    <property type="term" value="P:DNA restriction-modification system"/>
    <property type="evidence" value="ECO:0007669"/>
    <property type="project" value="UniProtKB-KW"/>
</dbReference>
<evidence type="ECO:0000256" key="3">
    <source>
        <dbReference type="ARBA" id="ARBA00011296"/>
    </source>
</evidence>
<comment type="subunit">
    <text evidence="3 11">The type I restriction/modification system is composed of three polypeptides R, M and S.</text>
</comment>
<dbReference type="EMBL" id="MPKA01000067">
    <property type="protein sequence ID" value="OLU46188.1"/>
    <property type="molecule type" value="Genomic_DNA"/>
</dbReference>
<dbReference type="CDD" id="cd18800">
    <property type="entry name" value="SF2_C_EcoR124I-like"/>
    <property type="match status" value="1"/>
</dbReference>
<comment type="catalytic activity">
    <reaction evidence="1 11">
        <text>Endonucleolytic cleavage of DNA to give random double-stranded fragments with terminal 5'-phosphates, ATP is simultaneously hydrolyzed.</text>
        <dbReference type="EC" id="3.1.21.3"/>
    </reaction>
</comment>
<evidence type="ECO:0000256" key="11">
    <source>
        <dbReference type="RuleBase" id="RU364115"/>
    </source>
</evidence>
<evidence type="ECO:0000259" key="13">
    <source>
        <dbReference type="PROSITE" id="PS51192"/>
    </source>
</evidence>
<dbReference type="Proteomes" id="UP000186705">
    <property type="component" value="Unassembled WGS sequence"/>
</dbReference>
<keyword evidence="4" id="KW-0540">Nuclease</keyword>
<dbReference type="Pfam" id="PF04313">
    <property type="entry name" value="HSDR_N"/>
    <property type="match status" value="1"/>
</dbReference>
<dbReference type="PROSITE" id="PS51192">
    <property type="entry name" value="HELICASE_ATP_BIND_1"/>
    <property type="match status" value="1"/>
</dbReference>
<dbReference type="SUPFAM" id="SSF52540">
    <property type="entry name" value="P-loop containing nucleoside triphosphate hydrolases"/>
    <property type="match status" value="2"/>
</dbReference>
<reference evidence="14 15" key="1">
    <citation type="submission" date="2016-11" db="EMBL/GenBank/DDBJ databases">
        <title>Description of two novel members of the family Erysipelotrichaceae: Ileibacterium lipovorans gen. nov., sp. nov. and Dubosiella newyorkensis, gen. nov., sp. nov.</title>
        <authorList>
            <person name="Cox L.M."/>
            <person name="Sohn J."/>
            <person name="Tyrrell K.L."/>
            <person name="Citron D.M."/>
            <person name="Lawson P.A."/>
            <person name="Patel N.B."/>
            <person name="Iizumi T."/>
            <person name="Perez-Perez G.I."/>
            <person name="Goldstein E.J."/>
            <person name="Blaser M.J."/>
        </authorList>
    </citation>
    <scope>NUCLEOTIDE SEQUENCE [LARGE SCALE GENOMIC DNA]</scope>
    <source>
        <strain evidence="14 15">NYU-BL-A4</strain>
    </source>
</reference>
<dbReference type="OrthoDB" id="9758243at2"/>
<keyword evidence="5 11" id="KW-0547">Nucleotide-binding</keyword>
<keyword evidence="7" id="KW-0255">Endonuclease</keyword>
<gene>
    <name evidence="14" type="ORF">BO225_06830</name>
</gene>
<comment type="similarity">
    <text evidence="2 11">Belongs to the HsdR family.</text>
</comment>
<dbReference type="GO" id="GO:0005524">
    <property type="term" value="F:ATP binding"/>
    <property type="evidence" value="ECO:0007669"/>
    <property type="project" value="UniProtKB-KW"/>
</dbReference>
<dbReference type="Pfam" id="PF12008">
    <property type="entry name" value="EcoR124_C"/>
    <property type="match status" value="1"/>
</dbReference>
<keyword evidence="15" id="KW-1185">Reference proteome</keyword>
<dbReference type="PANTHER" id="PTHR30195">
    <property type="entry name" value="TYPE I SITE-SPECIFIC DEOXYRIBONUCLEASE PROTEIN SUBUNIT M AND R"/>
    <property type="match status" value="1"/>
</dbReference>
<dbReference type="InterPro" id="IPR014001">
    <property type="entry name" value="Helicase_ATP-bd"/>
</dbReference>
<dbReference type="InterPro" id="IPR040980">
    <property type="entry name" value="SWI2_SNF2"/>
</dbReference>
<evidence type="ECO:0000256" key="10">
    <source>
        <dbReference type="ARBA" id="ARBA00023125"/>
    </source>
</evidence>
<dbReference type="Pfam" id="PF22679">
    <property type="entry name" value="T1R_D3-like"/>
    <property type="match status" value="1"/>
</dbReference>
<dbReference type="NCBIfam" id="TIGR00348">
    <property type="entry name" value="hsdR"/>
    <property type="match status" value="1"/>
</dbReference>
<dbReference type="AlphaFoldDB" id="A0A1U7NM31"/>
<dbReference type="SMART" id="SM00487">
    <property type="entry name" value="DEXDc"/>
    <property type="match status" value="1"/>
</dbReference>
<evidence type="ECO:0000256" key="5">
    <source>
        <dbReference type="ARBA" id="ARBA00022741"/>
    </source>
</evidence>
<evidence type="ECO:0000256" key="6">
    <source>
        <dbReference type="ARBA" id="ARBA00022747"/>
    </source>
</evidence>
<comment type="caution">
    <text evidence="14">The sequence shown here is derived from an EMBL/GenBank/DDBJ whole genome shotgun (WGS) entry which is preliminary data.</text>
</comment>
<dbReference type="Gene3D" id="3.90.1570.50">
    <property type="match status" value="1"/>
</dbReference>
<dbReference type="GeneID" id="78275657"/>
<name>A0A1U7NM31_9FIRM</name>
<evidence type="ECO:0000256" key="9">
    <source>
        <dbReference type="ARBA" id="ARBA00022840"/>
    </source>
</evidence>
<dbReference type="InterPro" id="IPR055180">
    <property type="entry name" value="HsdR_RecA-like_helicase_dom_2"/>
</dbReference>
<keyword evidence="8 11" id="KW-0378">Hydrolase</keyword>
<evidence type="ECO:0000256" key="8">
    <source>
        <dbReference type="ARBA" id="ARBA00022801"/>
    </source>
</evidence>
<dbReference type="InterPro" id="IPR051268">
    <property type="entry name" value="Type-I_R_enzyme_R_subunit"/>
</dbReference>
<evidence type="ECO:0000313" key="15">
    <source>
        <dbReference type="Proteomes" id="UP000186705"/>
    </source>
</evidence>
<keyword evidence="10 11" id="KW-0238">DNA-binding</keyword>
<dbReference type="Gene3D" id="3.40.50.300">
    <property type="entry name" value="P-loop containing nucleotide triphosphate hydrolases"/>
    <property type="match status" value="2"/>
</dbReference>